<name>A0A0M0JFN6_9EUKA</name>
<dbReference type="Gene3D" id="2.60.120.200">
    <property type="match status" value="1"/>
</dbReference>
<dbReference type="InterPro" id="IPR012341">
    <property type="entry name" value="6hp_glycosidase-like_sf"/>
</dbReference>
<dbReference type="EMBL" id="JWZX01003026">
    <property type="protein sequence ID" value="KOO25033.1"/>
    <property type="molecule type" value="Genomic_DNA"/>
</dbReference>
<evidence type="ECO:0000313" key="3">
    <source>
        <dbReference type="Proteomes" id="UP000037460"/>
    </source>
</evidence>
<dbReference type="InterPro" id="IPR013320">
    <property type="entry name" value="ConA-like_dom_sf"/>
</dbReference>
<proteinExistence type="predicted"/>
<comment type="caution">
    <text evidence="2">The sequence shown here is derived from an EMBL/GenBank/DDBJ whole genome shotgun (WGS) entry which is preliminary data.</text>
</comment>
<evidence type="ECO:0000259" key="1">
    <source>
        <dbReference type="Pfam" id="PF18961"/>
    </source>
</evidence>
<organism evidence="2 3">
    <name type="scientific">Chrysochromulina tobinii</name>
    <dbReference type="NCBI Taxonomy" id="1460289"/>
    <lineage>
        <taxon>Eukaryota</taxon>
        <taxon>Haptista</taxon>
        <taxon>Haptophyta</taxon>
        <taxon>Prymnesiophyceae</taxon>
        <taxon>Prymnesiales</taxon>
        <taxon>Chrysochromulinaceae</taxon>
        <taxon>Chrysochromulina</taxon>
    </lineage>
</organism>
<accession>A0A0M0JFN6</accession>
<dbReference type="InterPro" id="IPR008928">
    <property type="entry name" value="6-hairpin_glycosidase_sf"/>
</dbReference>
<evidence type="ECO:0000313" key="2">
    <source>
        <dbReference type="EMBL" id="KOO25033.1"/>
    </source>
</evidence>
<dbReference type="Gene3D" id="1.50.10.10">
    <property type="match status" value="1"/>
</dbReference>
<dbReference type="GO" id="GO:0005975">
    <property type="term" value="P:carbohydrate metabolic process"/>
    <property type="evidence" value="ECO:0007669"/>
    <property type="project" value="InterPro"/>
</dbReference>
<dbReference type="Pfam" id="PF18961">
    <property type="entry name" value="DUF5703_N"/>
    <property type="match status" value="1"/>
</dbReference>
<dbReference type="AlphaFoldDB" id="A0A0M0JFN6"/>
<dbReference type="Proteomes" id="UP000037460">
    <property type="component" value="Unassembled WGS sequence"/>
</dbReference>
<sequence length="1062" mass="115254">MFGLLVAAAAAEPDWRTVAWHTITEEPQHNMKGKPIISGGMPMGNGETTALVFPVGKAFNTSATFGLGAGVHIRLGMMTAMASDMAPMELGIVSIITDPPLGDVGFLQELYLHNATVEVSTSVGSVLVWVDASSNRVTAQVSGNFRDVSVLVSSLRPAERFAYGGRCSKPTSAPDVFSVPAGPGSLGLSHRNDDSDIALLDKPAAFNSTLDQQGLSSLSDELQPMDAWRHLTFGFVVSSDALVAKPGRRDFLQGKARAAVGEWTTREIVITTLAQQSPSQAAWERAASELHTSHRRLDAAQARGEHVASWASFWERSHIWVSGETAAGDANRAARTLSASLDRSLSREAAVRALRALMPQDALLSLDASTLTLADGARVAKWPDTGSQGHDASQPDPSRQPIFRVAGAVGGRPAVVFDGATTFLANKDMPLPSQSTIVAVFQDHGTANDCCTGVFYSGGGCNGLSTQHASFDNDPNASVLLIDWSGSTDTGTDDVKNRQIVASVVYNASGAFSFADGCLQSQTGSQVGAAGKSFMIGSRNNEMGRFFNGTISEILVYARPLNATELAAVHTYLLTKWPAGSPLRCRGLGDELLELTRRYAQTRYVQAIQAGTWVPIKFNGMAFTSQLPPETTSSGPTYRDWGSCNWWQNTRLAYWNMLAPADFDSLETILEYFRRMLPLLERRTPLAFNHSGIYITETSTLFGLYDPCDYGKSAAERTPADVPFGYEESRWTRFDFGGDGGLPELCMMLLDHYLYTLDDTMMAKYLPLLSGTLDFFARHYNYSAADGKLRIFPTQALETYQCPNWPATEADCPLNDHPTVAALHVLTERALELPTSLTSAAQRTQWAALRASLPELPMVFEEGRTVVAPYEGYPKNGITTGNVETPELYSTHPFRLLTLAASRSRGVDIAPSIYCLEQSSRSTCRYSDDNEGWTQGLMNAALLGRASRAASKVLERSKTKPAIGYRFPAFMDHMQDYQPSEDHLANLNTALQFMLLSPADDGLEAGGVLLFPAWPCSWDVDFRLAAPRKTYVSGALVNGTLVRLDVDPPERKGAVTVLPCQP</sequence>
<keyword evidence="3" id="KW-1185">Reference proteome</keyword>
<dbReference type="OrthoDB" id="202571at2759"/>
<dbReference type="SUPFAM" id="SSF48208">
    <property type="entry name" value="Six-hairpin glycosidases"/>
    <property type="match status" value="1"/>
</dbReference>
<dbReference type="InterPro" id="IPR043757">
    <property type="entry name" value="DUF5703_N"/>
</dbReference>
<gene>
    <name evidence="2" type="ORF">Ctob_002547</name>
</gene>
<reference evidence="3" key="1">
    <citation type="journal article" date="2015" name="PLoS Genet.">
        <title>Genome Sequence and Transcriptome Analyses of Chrysochromulina tobin: Metabolic Tools for Enhanced Algal Fitness in the Prominent Order Prymnesiales (Haptophyceae).</title>
        <authorList>
            <person name="Hovde B.T."/>
            <person name="Deodato C.R."/>
            <person name="Hunsperger H.M."/>
            <person name="Ryken S.A."/>
            <person name="Yost W."/>
            <person name="Jha R.K."/>
            <person name="Patterson J."/>
            <person name="Monnat R.J. Jr."/>
            <person name="Barlow S.B."/>
            <person name="Starkenburg S.R."/>
            <person name="Cattolico R.A."/>
        </authorList>
    </citation>
    <scope>NUCLEOTIDE SEQUENCE</scope>
    <source>
        <strain evidence="3">CCMP291</strain>
    </source>
</reference>
<protein>
    <recommendedName>
        <fullName evidence="1">DUF5703 domain-containing protein</fullName>
    </recommendedName>
</protein>
<dbReference type="SUPFAM" id="SSF49899">
    <property type="entry name" value="Concanavalin A-like lectins/glucanases"/>
    <property type="match status" value="1"/>
</dbReference>
<feature type="domain" description="DUF5703" evidence="1">
    <location>
        <begin position="91"/>
        <end position="319"/>
    </location>
</feature>